<keyword evidence="1" id="KW-0732">Signal</keyword>
<name>A0ABW0SQJ4_9GAMM</name>
<keyword evidence="3" id="KW-1185">Reference proteome</keyword>
<organism evidence="2 3">
    <name type="scientific">Lysobacter yangpyeongensis</name>
    <dbReference type="NCBI Taxonomy" id="346182"/>
    <lineage>
        <taxon>Bacteria</taxon>
        <taxon>Pseudomonadati</taxon>
        <taxon>Pseudomonadota</taxon>
        <taxon>Gammaproteobacteria</taxon>
        <taxon>Lysobacterales</taxon>
        <taxon>Lysobacteraceae</taxon>
        <taxon>Lysobacter</taxon>
    </lineage>
</organism>
<evidence type="ECO:0000313" key="2">
    <source>
        <dbReference type="EMBL" id="MFC5571373.1"/>
    </source>
</evidence>
<dbReference type="RefSeq" id="WP_386755983.1">
    <property type="nucleotide sequence ID" value="NZ_JBHSNM010000007.1"/>
</dbReference>
<reference evidence="3" key="1">
    <citation type="journal article" date="2019" name="Int. J. Syst. Evol. Microbiol.">
        <title>The Global Catalogue of Microorganisms (GCM) 10K type strain sequencing project: providing services to taxonomists for standard genome sequencing and annotation.</title>
        <authorList>
            <consortium name="The Broad Institute Genomics Platform"/>
            <consortium name="The Broad Institute Genome Sequencing Center for Infectious Disease"/>
            <person name="Wu L."/>
            <person name="Ma J."/>
        </authorList>
    </citation>
    <scope>NUCLEOTIDE SEQUENCE [LARGE SCALE GENOMIC DNA]</scope>
    <source>
        <strain evidence="3">KACC 11407</strain>
    </source>
</reference>
<dbReference type="PROSITE" id="PS51257">
    <property type="entry name" value="PROKAR_LIPOPROTEIN"/>
    <property type="match status" value="1"/>
</dbReference>
<dbReference type="Proteomes" id="UP001596036">
    <property type="component" value="Unassembled WGS sequence"/>
</dbReference>
<evidence type="ECO:0008006" key="4">
    <source>
        <dbReference type="Google" id="ProtNLM"/>
    </source>
</evidence>
<evidence type="ECO:0000256" key="1">
    <source>
        <dbReference type="SAM" id="SignalP"/>
    </source>
</evidence>
<comment type="caution">
    <text evidence="2">The sequence shown here is derived from an EMBL/GenBank/DDBJ whole genome shotgun (WGS) entry which is preliminary data.</text>
</comment>
<gene>
    <name evidence="2" type="ORF">ACFPN1_15015</name>
</gene>
<evidence type="ECO:0000313" key="3">
    <source>
        <dbReference type="Proteomes" id="UP001596036"/>
    </source>
</evidence>
<feature type="chain" id="PRO_5046281228" description="Lipoprotein" evidence="1">
    <location>
        <begin position="23"/>
        <end position="203"/>
    </location>
</feature>
<accession>A0ABW0SQJ4</accession>
<proteinExistence type="predicted"/>
<feature type="signal peptide" evidence="1">
    <location>
        <begin position="1"/>
        <end position="22"/>
    </location>
</feature>
<sequence>MRWKVTLLLAAIVATTGCASMARDTGQQGPGASAVAGELAGSELAAFTDDAFYVRTWRSEDLDGDDDRDVVAILEEKIKGADRPRTLLVLRRSADGRLERTVENRNAILPASHGGTLGDPLRELVAHTGGFALIFEVGARGLSSRRYAFDYVPARKTWMLTTLQTRVLDRHEGDAREKQFGVRDFGNVSVSEFDPQSLPDEGI</sequence>
<protein>
    <recommendedName>
        <fullName evidence="4">Lipoprotein</fullName>
    </recommendedName>
</protein>
<dbReference type="EMBL" id="JBHSNM010000007">
    <property type="protein sequence ID" value="MFC5571373.1"/>
    <property type="molecule type" value="Genomic_DNA"/>
</dbReference>